<feature type="chain" id="PRO_5044845300" description="EMI domain-containing protein" evidence="13">
    <location>
        <begin position="22"/>
        <end position="602"/>
    </location>
</feature>
<keyword evidence="3" id="KW-0245">EGF-like domain</keyword>
<feature type="signal peptide" evidence="13">
    <location>
        <begin position="1"/>
        <end position="21"/>
    </location>
</feature>
<evidence type="ECO:0000256" key="8">
    <source>
        <dbReference type="ARBA" id="ARBA00023136"/>
    </source>
</evidence>
<evidence type="ECO:0000256" key="9">
    <source>
        <dbReference type="ARBA" id="ARBA00023157"/>
    </source>
</evidence>
<evidence type="ECO:0000256" key="3">
    <source>
        <dbReference type="ARBA" id="ARBA00022536"/>
    </source>
</evidence>
<dbReference type="InterPro" id="IPR057138">
    <property type="entry name" value="EGF_PEAR1L-like"/>
</dbReference>
<evidence type="ECO:0000256" key="13">
    <source>
        <dbReference type="SAM" id="SignalP"/>
    </source>
</evidence>
<reference evidence="15 16" key="1">
    <citation type="journal article" date="2024" name="bioRxiv">
        <title>A reference genome for Trichogramma kaykai: A tiny desert-dwelling parasitoid wasp with competing sex-ratio distorters.</title>
        <authorList>
            <person name="Culotta J."/>
            <person name="Lindsey A.R."/>
        </authorList>
    </citation>
    <scope>NUCLEOTIDE SEQUENCE [LARGE SCALE GENOMIC DNA]</scope>
    <source>
        <strain evidence="15 16">KSX58</strain>
    </source>
</reference>
<proteinExistence type="inferred from homology"/>
<dbReference type="Pfam" id="PF07546">
    <property type="entry name" value="EMI"/>
    <property type="match status" value="1"/>
</dbReference>
<organism evidence="15 16">
    <name type="scientific">Trichogramma kaykai</name>
    <dbReference type="NCBI Taxonomy" id="54128"/>
    <lineage>
        <taxon>Eukaryota</taxon>
        <taxon>Metazoa</taxon>
        <taxon>Ecdysozoa</taxon>
        <taxon>Arthropoda</taxon>
        <taxon>Hexapoda</taxon>
        <taxon>Insecta</taxon>
        <taxon>Pterygota</taxon>
        <taxon>Neoptera</taxon>
        <taxon>Endopterygota</taxon>
        <taxon>Hymenoptera</taxon>
        <taxon>Apocrita</taxon>
        <taxon>Proctotrupomorpha</taxon>
        <taxon>Chalcidoidea</taxon>
        <taxon>Trichogrammatidae</taxon>
        <taxon>Trichogramma</taxon>
    </lineage>
</organism>
<evidence type="ECO:0000256" key="4">
    <source>
        <dbReference type="ARBA" id="ARBA00022692"/>
    </source>
</evidence>
<keyword evidence="16" id="KW-1185">Reference proteome</keyword>
<dbReference type="SMART" id="SM00181">
    <property type="entry name" value="EGF"/>
    <property type="match status" value="2"/>
</dbReference>
<dbReference type="FunFam" id="2.170.300.10:FF:000041">
    <property type="entry name" value="Tyrosine protein kinase receptor tie-1, putative"/>
    <property type="match status" value="1"/>
</dbReference>
<feature type="domain" description="EMI" evidence="14">
    <location>
        <begin position="32"/>
        <end position="102"/>
    </location>
</feature>
<dbReference type="InterPro" id="IPR000742">
    <property type="entry name" value="EGF"/>
</dbReference>
<evidence type="ECO:0000256" key="1">
    <source>
        <dbReference type="ARBA" id="ARBA00004162"/>
    </source>
</evidence>
<evidence type="ECO:0000256" key="6">
    <source>
        <dbReference type="ARBA" id="ARBA00022737"/>
    </source>
</evidence>
<keyword evidence="7 12" id="KW-1133">Transmembrane helix</keyword>
<dbReference type="EMBL" id="JBJJXI010000136">
    <property type="protein sequence ID" value="KAL3388148.1"/>
    <property type="molecule type" value="Genomic_DNA"/>
</dbReference>
<feature type="compositionally biased region" description="Low complexity" evidence="11">
    <location>
        <begin position="558"/>
        <end position="572"/>
    </location>
</feature>
<dbReference type="GO" id="GO:0048731">
    <property type="term" value="P:system development"/>
    <property type="evidence" value="ECO:0007669"/>
    <property type="project" value="UniProtKB-ARBA"/>
</dbReference>
<keyword evidence="8 12" id="KW-0472">Membrane</keyword>
<dbReference type="PANTHER" id="PTHR24043:SF8">
    <property type="entry name" value="EGF-LIKE DOMAIN-CONTAINING PROTEIN"/>
    <property type="match status" value="1"/>
</dbReference>
<dbReference type="PROSITE" id="PS51041">
    <property type="entry name" value="EMI"/>
    <property type="match status" value="1"/>
</dbReference>
<dbReference type="Pfam" id="PF23301">
    <property type="entry name" value="EGF_PEAR1L"/>
    <property type="match status" value="1"/>
</dbReference>
<comment type="subcellular location">
    <subcellularLocation>
        <location evidence="1">Cell membrane</location>
        <topology evidence="1">Single-pass membrane protein</topology>
    </subcellularLocation>
</comment>
<evidence type="ECO:0000256" key="12">
    <source>
        <dbReference type="SAM" id="Phobius"/>
    </source>
</evidence>
<accession>A0ABD2W5L4</accession>
<keyword evidence="9" id="KW-1015">Disulfide bond</keyword>
<feature type="region of interest" description="Disordered" evidence="11">
    <location>
        <begin position="348"/>
        <end position="385"/>
    </location>
</feature>
<evidence type="ECO:0000313" key="16">
    <source>
        <dbReference type="Proteomes" id="UP001627154"/>
    </source>
</evidence>
<dbReference type="InterPro" id="IPR042635">
    <property type="entry name" value="MEGF10/SREC1/2-like"/>
</dbReference>
<gene>
    <name evidence="15" type="ORF">TKK_017183</name>
</gene>
<evidence type="ECO:0000256" key="7">
    <source>
        <dbReference type="ARBA" id="ARBA00022989"/>
    </source>
</evidence>
<dbReference type="Gene3D" id="2.170.300.10">
    <property type="entry name" value="Tie2 ligand-binding domain superfamily"/>
    <property type="match status" value="1"/>
</dbReference>
<evidence type="ECO:0000256" key="2">
    <source>
        <dbReference type="ARBA" id="ARBA00022475"/>
    </source>
</evidence>
<dbReference type="PANTHER" id="PTHR24043">
    <property type="entry name" value="SCAVENGER RECEPTOR CLASS F"/>
    <property type="match status" value="1"/>
</dbReference>
<protein>
    <recommendedName>
        <fullName evidence="14">EMI domain-containing protein</fullName>
    </recommendedName>
</protein>
<dbReference type="GO" id="GO:0048513">
    <property type="term" value="P:animal organ development"/>
    <property type="evidence" value="ECO:0007669"/>
    <property type="project" value="UniProtKB-ARBA"/>
</dbReference>
<evidence type="ECO:0000256" key="11">
    <source>
        <dbReference type="SAM" id="MobiDB-lite"/>
    </source>
</evidence>
<feature type="transmembrane region" description="Helical" evidence="12">
    <location>
        <begin position="415"/>
        <end position="438"/>
    </location>
</feature>
<name>A0ABD2W5L4_9HYME</name>
<dbReference type="InterPro" id="IPR011489">
    <property type="entry name" value="EMI_domain"/>
</dbReference>
<evidence type="ECO:0000259" key="14">
    <source>
        <dbReference type="PROSITE" id="PS51041"/>
    </source>
</evidence>
<evidence type="ECO:0000256" key="10">
    <source>
        <dbReference type="ARBA" id="ARBA00038377"/>
    </source>
</evidence>
<dbReference type="Proteomes" id="UP001627154">
    <property type="component" value="Unassembled WGS sequence"/>
</dbReference>
<evidence type="ECO:0000256" key="5">
    <source>
        <dbReference type="ARBA" id="ARBA00022729"/>
    </source>
</evidence>
<keyword evidence="2" id="KW-1003">Cell membrane</keyword>
<comment type="similarity">
    <text evidence="10">Belongs to the MEGF family.</text>
</comment>
<dbReference type="CDD" id="cd00055">
    <property type="entry name" value="EGF_Lam"/>
    <property type="match status" value="1"/>
</dbReference>
<sequence length="602" mass="64741">MNRKMDHRAKLYLLALACCQCWPVATIFGLTGENVCHRVENFTVTSRERYVEPVVIHTLAWCLQIPPRCPQKRTEMRERWRMKTEVKFKSVPVCCEGYVMQEVVGNASAADAKCVPRCEKCRSGVCVAPNQCSCDPGFQGQDCARECPQGSWGQNCKNQCNCQGDLTCNPINGDCLCPAGWTGSRCESKCPDGQWGQSCSSTCQCESPQARCHHETGECPATTAATSSADNGELLIDPYEASGVNLAPNVAADEKLLQAGPAVLAPDQEYNAEVIDFDKEASSVPRIVDAEENDSATISSLPDDLLPAVTTVQPTARTVGSSDSSSTRIIGTIRTATTTQLNPAAVTATSNEAAVTEGNQLSRSKKPLEKQQQQQPATPPGERFDFDEQQNNFRVIVSPHKGDSSSAKSSIPIDVAAMIVVGALVSIGLTSVAALMIFHARSRLLKTALSIYGPDKVIDQRQYIEKDTTLGSTTTSVSGKTLDVNVATLPRGTLTRTSPIYGTSVDTNAALLTFDDRPPEYANGTVTIGIRLSSNIRDLLESHYDRPASCSGTMRNSTATLPTTGAATTTTTSLGVGEPPDTTEHVYDEIPLSSPFFFAKDT</sequence>
<dbReference type="GO" id="GO:0005886">
    <property type="term" value="C:plasma membrane"/>
    <property type="evidence" value="ECO:0007669"/>
    <property type="project" value="UniProtKB-SubCell"/>
</dbReference>
<comment type="caution">
    <text evidence="15">The sequence shown here is derived from an EMBL/GenBank/DDBJ whole genome shotgun (WGS) entry which is preliminary data.</text>
</comment>
<evidence type="ECO:0000313" key="15">
    <source>
        <dbReference type="EMBL" id="KAL3388148.1"/>
    </source>
</evidence>
<dbReference type="PROSITE" id="PS00022">
    <property type="entry name" value="EGF_1"/>
    <property type="match status" value="1"/>
</dbReference>
<dbReference type="AlphaFoldDB" id="A0ABD2W5L4"/>
<feature type="region of interest" description="Disordered" evidence="11">
    <location>
        <begin position="550"/>
        <end position="586"/>
    </location>
</feature>
<keyword evidence="6" id="KW-0677">Repeat</keyword>
<keyword evidence="4 12" id="KW-0812">Transmembrane</keyword>
<keyword evidence="5 13" id="KW-0732">Signal</keyword>
<feature type="compositionally biased region" description="Polar residues" evidence="11">
    <location>
        <begin position="348"/>
        <end position="362"/>
    </location>
</feature>
<dbReference type="InterPro" id="IPR002049">
    <property type="entry name" value="LE_dom"/>
</dbReference>